<dbReference type="SUPFAM" id="SSF56601">
    <property type="entry name" value="beta-lactamase/transpeptidase-like"/>
    <property type="match status" value="1"/>
</dbReference>
<dbReference type="Proteomes" id="UP000191285">
    <property type="component" value="Unassembled WGS sequence"/>
</dbReference>
<dbReference type="InterPro" id="IPR012338">
    <property type="entry name" value="Beta-lactam/transpept-like"/>
</dbReference>
<dbReference type="AlphaFoldDB" id="A0A1V6TN17"/>
<dbReference type="InterPro" id="IPR001466">
    <property type="entry name" value="Beta-lactam-related"/>
</dbReference>
<evidence type="ECO:0000259" key="4">
    <source>
        <dbReference type="Pfam" id="PF26335"/>
    </source>
</evidence>
<evidence type="ECO:0000256" key="2">
    <source>
        <dbReference type="SAM" id="SignalP"/>
    </source>
</evidence>
<feature type="domain" description="Beta-lactamase-like ARB-00930-like C-terminal" evidence="4">
    <location>
        <begin position="445"/>
        <end position="613"/>
    </location>
</feature>
<comment type="similarity">
    <text evidence="1">Belongs to the beta-lactamase family.</text>
</comment>
<feature type="domain" description="Beta-lactamase-related" evidence="3">
    <location>
        <begin position="104"/>
        <end position="421"/>
    </location>
</feature>
<sequence length="617" mass="67245">MMTIKFATMFIILIVSVLFCPGSLANPSRVPLPSWSGCSVNGPLLPRPTQLDRSKVIHEATENLTKTLDSAIEKKIKAGFNVDNTSFSIALVSPRQTNTSDEENGILWSYHHLGKNNFQGTKHLNEESQYLIGSISKVFSDLLLLKSDVDLDDPITNYLPGLQKEGSPIQWSNITLSALSNHLAGIPSNLPSSFEYYALQSVYEQLGFPPISNESYPNCGVTGLSEACNETQIIEMMSSALPVRDPYTEPVYSSLSFELIALALGQKTGKSYDKMLEEKILGPLRLTNTGSSPGNDEKAVIPPLEKDVLGWGSDYGFATPGGGLYSSLGDLSTLAKRILDETIFSNPEKTRQWLKPQSMTSGINGLVGRPWEIQRTDNLIPQNPHTVDIYAKGGGANGYVSQISLVDEYGVGFVVLTAGPRESAVAWILNEAVITSLIPAIDSEARSQAEIYTGNFSLALSRNSTTSESEDMEPVELVLSMDEGTGLKIDTLARNGSDILKGIGKLWDEMLPMIGILNPEFRIYPTGIENPVEGDGNVVLEDWRINFDTIPSDNSAMSDLPGQGKLSNVCASWQTEAWIYYGGEALDRIVFKVDRDAKKVIGVDIPFLRTGLLADAT</sequence>
<keyword evidence="6" id="KW-1185">Reference proteome</keyword>
<feature type="signal peptide" evidence="2">
    <location>
        <begin position="1"/>
        <end position="25"/>
    </location>
</feature>
<dbReference type="EMBL" id="MLKD01000004">
    <property type="protein sequence ID" value="OQE27805.1"/>
    <property type="molecule type" value="Genomic_DNA"/>
</dbReference>
<evidence type="ECO:0000313" key="5">
    <source>
        <dbReference type="EMBL" id="OQE27805.1"/>
    </source>
</evidence>
<dbReference type="InterPro" id="IPR058664">
    <property type="entry name" value="ARB_00930-like_C"/>
</dbReference>
<comment type="caution">
    <text evidence="5">The sequence shown here is derived from an EMBL/GenBank/DDBJ whole genome shotgun (WGS) entry which is preliminary data.</text>
</comment>
<reference evidence="6" key="1">
    <citation type="journal article" date="2017" name="Nat. Microbiol.">
        <title>Global analysis of biosynthetic gene clusters reveals vast potential of secondary metabolite production in Penicillium species.</title>
        <authorList>
            <person name="Nielsen J.C."/>
            <person name="Grijseels S."/>
            <person name="Prigent S."/>
            <person name="Ji B."/>
            <person name="Dainat J."/>
            <person name="Nielsen K.F."/>
            <person name="Frisvad J.C."/>
            <person name="Workman M."/>
            <person name="Nielsen J."/>
        </authorList>
    </citation>
    <scope>NUCLEOTIDE SEQUENCE [LARGE SCALE GENOMIC DNA]</scope>
    <source>
        <strain evidence="6">IBT 24891</strain>
    </source>
</reference>
<dbReference type="Gene3D" id="3.40.710.10">
    <property type="entry name" value="DD-peptidase/beta-lactamase superfamily"/>
    <property type="match status" value="1"/>
</dbReference>
<dbReference type="STRING" id="303698.A0A1V6TN17"/>
<dbReference type="Pfam" id="PF00144">
    <property type="entry name" value="Beta-lactamase"/>
    <property type="match status" value="1"/>
</dbReference>
<name>A0A1V6TN17_9EURO</name>
<dbReference type="PANTHER" id="PTHR22935">
    <property type="entry name" value="PENICILLIN-BINDING PROTEIN"/>
    <property type="match status" value="1"/>
</dbReference>
<gene>
    <name evidence="5" type="ORF">PENSTE_c004G02693</name>
</gene>
<accession>A0A1V6TN17</accession>
<proteinExistence type="inferred from homology"/>
<organism evidence="5 6">
    <name type="scientific">Penicillium steckii</name>
    <dbReference type="NCBI Taxonomy" id="303698"/>
    <lineage>
        <taxon>Eukaryota</taxon>
        <taxon>Fungi</taxon>
        <taxon>Dikarya</taxon>
        <taxon>Ascomycota</taxon>
        <taxon>Pezizomycotina</taxon>
        <taxon>Eurotiomycetes</taxon>
        <taxon>Eurotiomycetidae</taxon>
        <taxon>Eurotiales</taxon>
        <taxon>Aspergillaceae</taxon>
        <taxon>Penicillium</taxon>
    </lineage>
</organism>
<evidence type="ECO:0000313" key="6">
    <source>
        <dbReference type="Proteomes" id="UP000191285"/>
    </source>
</evidence>
<dbReference type="OrthoDB" id="6220758at2759"/>
<evidence type="ECO:0000259" key="3">
    <source>
        <dbReference type="Pfam" id="PF00144"/>
    </source>
</evidence>
<evidence type="ECO:0000256" key="1">
    <source>
        <dbReference type="ARBA" id="ARBA00038473"/>
    </source>
</evidence>
<feature type="chain" id="PRO_5012167012" evidence="2">
    <location>
        <begin position="26"/>
        <end position="617"/>
    </location>
</feature>
<dbReference type="InterPro" id="IPR051478">
    <property type="entry name" value="Beta-lactamase-like_AB/R"/>
</dbReference>
<dbReference type="Pfam" id="PF26335">
    <property type="entry name" value="ARB_00930_C"/>
    <property type="match status" value="1"/>
</dbReference>
<keyword evidence="2" id="KW-0732">Signal</keyword>
<dbReference type="PANTHER" id="PTHR22935:SF95">
    <property type="entry name" value="BETA-LACTAMASE-LIKE 1-RELATED"/>
    <property type="match status" value="1"/>
</dbReference>
<protein>
    <submittedName>
        <fullName evidence="5">Uncharacterized protein</fullName>
    </submittedName>
</protein>